<dbReference type="PANTHER" id="PTHR11003">
    <property type="entry name" value="POTASSIUM CHANNEL, SUBFAMILY K"/>
    <property type="match status" value="1"/>
</dbReference>
<comment type="subcellular location">
    <subcellularLocation>
        <location evidence="1">Membrane</location>
        <topology evidence="1">Multi-pass membrane protein</topology>
    </subcellularLocation>
</comment>
<keyword evidence="12" id="KW-1185">Reference proteome</keyword>
<accession>A0AAF5DJD4</accession>
<evidence type="ECO:0000259" key="11">
    <source>
        <dbReference type="Pfam" id="PF07885"/>
    </source>
</evidence>
<evidence type="ECO:0000313" key="12">
    <source>
        <dbReference type="Proteomes" id="UP000035681"/>
    </source>
</evidence>
<dbReference type="WBParaSite" id="TCONS_00012186.p1">
    <property type="protein sequence ID" value="TCONS_00012186.p1"/>
    <property type="gene ID" value="XLOC_007644"/>
</dbReference>
<dbReference type="AlphaFoldDB" id="A0AAF5DJD4"/>
<evidence type="ECO:0000256" key="5">
    <source>
        <dbReference type="ARBA" id="ARBA00023065"/>
    </source>
</evidence>
<dbReference type="GO" id="GO:0015271">
    <property type="term" value="F:outward rectifier potassium channel activity"/>
    <property type="evidence" value="ECO:0007669"/>
    <property type="project" value="TreeGrafter"/>
</dbReference>
<keyword evidence="3 8" id="KW-0812">Transmembrane</keyword>
<dbReference type="InterPro" id="IPR013099">
    <property type="entry name" value="K_chnl_dom"/>
</dbReference>
<evidence type="ECO:0000256" key="6">
    <source>
        <dbReference type="ARBA" id="ARBA00023136"/>
    </source>
</evidence>
<feature type="signal peptide" evidence="10">
    <location>
        <begin position="1"/>
        <end position="24"/>
    </location>
</feature>
<evidence type="ECO:0000256" key="1">
    <source>
        <dbReference type="ARBA" id="ARBA00004141"/>
    </source>
</evidence>
<keyword evidence="2 8" id="KW-0813">Transport</keyword>
<proteinExistence type="inferred from homology"/>
<keyword evidence="6 9" id="KW-0472">Membrane</keyword>
<feature type="transmembrane region" description="Helical" evidence="9">
    <location>
        <begin position="108"/>
        <end position="133"/>
    </location>
</feature>
<feature type="chain" id="PRO_5042027601" evidence="10">
    <location>
        <begin position="25"/>
        <end position="517"/>
    </location>
</feature>
<dbReference type="Pfam" id="PF07885">
    <property type="entry name" value="Ion_trans_2"/>
    <property type="match status" value="2"/>
</dbReference>
<feature type="transmembrane region" description="Helical" evidence="9">
    <location>
        <begin position="331"/>
        <end position="354"/>
    </location>
</feature>
<evidence type="ECO:0000256" key="7">
    <source>
        <dbReference type="ARBA" id="ARBA00023303"/>
    </source>
</evidence>
<evidence type="ECO:0000256" key="10">
    <source>
        <dbReference type="SAM" id="SignalP"/>
    </source>
</evidence>
<dbReference type="Proteomes" id="UP000035681">
    <property type="component" value="Unplaced"/>
</dbReference>
<keyword evidence="7 8" id="KW-0407">Ion channel</keyword>
<dbReference type="GO" id="GO:0022841">
    <property type="term" value="F:potassium ion leak channel activity"/>
    <property type="evidence" value="ECO:0007669"/>
    <property type="project" value="TreeGrafter"/>
</dbReference>
<dbReference type="GO" id="GO:0005886">
    <property type="term" value="C:plasma membrane"/>
    <property type="evidence" value="ECO:0007669"/>
    <property type="project" value="TreeGrafter"/>
</dbReference>
<comment type="similarity">
    <text evidence="8">Belongs to the two pore domain potassium channel (TC 1.A.1.8) family.</text>
</comment>
<name>A0AAF5DJD4_STRER</name>
<evidence type="ECO:0000256" key="8">
    <source>
        <dbReference type="RuleBase" id="RU003857"/>
    </source>
</evidence>
<dbReference type="GO" id="GO:0030322">
    <property type="term" value="P:stabilization of membrane potential"/>
    <property type="evidence" value="ECO:0007669"/>
    <property type="project" value="TreeGrafter"/>
</dbReference>
<reference evidence="13" key="1">
    <citation type="submission" date="2024-02" db="UniProtKB">
        <authorList>
            <consortium name="WormBaseParasite"/>
        </authorList>
    </citation>
    <scope>IDENTIFICATION</scope>
</reference>
<organism evidence="12 13">
    <name type="scientific">Strongyloides stercoralis</name>
    <name type="common">Threadworm</name>
    <dbReference type="NCBI Taxonomy" id="6248"/>
    <lineage>
        <taxon>Eukaryota</taxon>
        <taxon>Metazoa</taxon>
        <taxon>Ecdysozoa</taxon>
        <taxon>Nematoda</taxon>
        <taxon>Chromadorea</taxon>
        <taxon>Rhabditida</taxon>
        <taxon>Tylenchina</taxon>
        <taxon>Panagrolaimomorpha</taxon>
        <taxon>Strongyloidoidea</taxon>
        <taxon>Strongyloididae</taxon>
        <taxon>Strongyloides</taxon>
    </lineage>
</organism>
<evidence type="ECO:0000256" key="3">
    <source>
        <dbReference type="ARBA" id="ARBA00022692"/>
    </source>
</evidence>
<keyword evidence="4 9" id="KW-1133">Transmembrane helix</keyword>
<protein>
    <submittedName>
        <fullName evidence="13">Potassium channel domain-containing protein</fullName>
    </submittedName>
</protein>
<evidence type="ECO:0000256" key="9">
    <source>
        <dbReference type="SAM" id="Phobius"/>
    </source>
</evidence>
<evidence type="ECO:0000313" key="13">
    <source>
        <dbReference type="WBParaSite" id="TCONS_00012186.p1"/>
    </source>
</evidence>
<dbReference type="SUPFAM" id="SSF81324">
    <property type="entry name" value="Voltage-gated potassium channels"/>
    <property type="match status" value="2"/>
</dbReference>
<feature type="transmembrane region" description="Helical" evidence="9">
    <location>
        <begin position="387"/>
        <end position="409"/>
    </location>
</feature>
<feature type="domain" description="Potassium channel" evidence="11">
    <location>
        <begin position="212"/>
        <end position="271"/>
    </location>
</feature>
<keyword evidence="10" id="KW-0732">Signal</keyword>
<dbReference type="InterPro" id="IPR003280">
    <property type="entry name" value="2pore_dom_K_chnl"/>
</dbReference>
<feature type="transmembrane region" description="Helical" evidence="9">
    <location>
        <begin position="246"/>
        <end position="264"/>
    </location>
</feature>
<evidence type="ECO:0000256" key="4">
    <source>
        <dbReference type="ARBA" id="ARBA00022989"/>
    </source>
</evidence>
<dbReference type="PANTHER" id="PTHR11003:SF90">
    <property type="entry name" value="POTASSIUM CHANNEL DOMAIN-CONTAINING PROTEIN"/>
    <property type="match status" value="1"/>
</dbReference>
<evidence type="ECO:0000256" key="2">
    <source>
        <dbReference type="ARBA" id="ARBA00022448"/>
    </source>
</evidence>
<dbReference type="PRINTS" id="PR01333">
    <property type="entry name" value="2POREKCHANEL"/>
</dbReference>
<feature type="domain" description="Potassium channel" evidence="11">
    <location>
        <begin position="341"/>
        <end position="411"/>
    </location>
</feature>
<dbReference type="Gene3D" id="1.10.287.70">
    <property type="match status" value="1"/>
</dbReference>
<keyword evidence="5 8" id="KW-0406">Ion transport</keyword>
<sequence>KFHKLFKFFFYLYFIVMLQRKSLNNEIPEMTGLLSDYDNNDIPPDSIPPAPPDPWDIDDLLPEEQAINTMHRLRAQSEALKLNRKLGENENGEEFINPMPLWKKYGKLILFHIGLCFLSLLYIIGGAFIFFHFERPNELAIRSENINKINNEKIKMLNHVWEMLNDDSLSKEYIEAQAIEYIDNVTRLLFEAFDTHYITATHLNQGIDSSEDEYSWTITTAIFFTTTLLTTIGYGNLVPTSFYGRLFCIVYALFGVPLILITVADIGKFLSENIICMYGAYTRAKKKINKKYNEKLNNNNNIISIDGQFEGDDDNTKEKDQLMQFGLGNYVAIPILLIVSILLSYMAIGALIIANLEGWHFFEGFYFSFITMTTVGFGDIVPLNHRFFFFDLAYIIVGLAITTMCIDLFGVQYIRKIHYFGRAIKDARFALVNVGGKMVHVPDLMRYASVLQQKYGQKKNNNEDIKGAYAPKDLPLIRYIDYGAMASLDSLSSILSTVFGKSRQPSMLSKDQIFNGE</sequence>
<feature type="transmembrane region" description="Helical" evidence="9">
    <location>
        <begin position="361"/>
        <end position="381"/>
    </location>
</feature>
<feature type="transmembrane region" description="Helical" evidence="9">
    <location>
        <begin position="214"/>
        <end position="234"/>
    </location>
</feature>